<comment type="catalytic activity">
    <reaction evidence="14">
        <text>L-seryl-[protein] + ATP = O-phospho-L-seryl-[protein] + ADP + H(+)</text>
        <dbReference type="Rhea" id="RHEA:17989"/>
        <dbReference type="Rhea" id="RHEA-COMP:9863"/>
        <dbReference type="Rhea" id="RHEA-COMP:11604"/>
        <dbReference type="ChEBI" id="CHEBI:15378"/>
        <dbReference type="ChEBI" id="CHEBI:29999"/>
        <dbReference type="ChEBI" id="CHEBI:30616"/>
        <dbReference type="ChEBI" id="CHEBI:83421"/>
        <dbReference type="ChEBI" id="CHEBI:456216"/>
        <dbReference type="EC" id="2.7.11.1"/>
    </reaction>
</comment>
<dbReference type="FunFam" id="1.10.510.10:FF:000021">
    <property type="entry name" value="Serine/threonine protein kinase"/>
    <property type="match status" value="1"/>
</dbReference>
<comment type="subcellular location">
    <subcellularLocation>
        <location evidence="1">Cell membrane</location>
        <topology evidence="1">Single-pass membrane protein</topology>
    </subcellularLocation>
</comment>
<evidence type="ECO:0000313" key="19">
    <source>
        <dbReference type="Proteomes" id="UP000465866"/>
    </source>
</evidence>
<dbReference type="EC" id="2.7.11.1" evidence="2"/>
<dbReference type="SUPFAM" id="SSF56112">
    <property type="entry name" value="Protein kinase-like (PK-like)"/>
    <property type="match status" value="1"/>
</dbReference>
<organism evidence="18 19">
    <name type="scientific">Mycobacterium cookii</name>
    <dbReference type="NCBI Taxonomy" id="1775"/>
    <lineage>
        <taxon>Bacteria</taxon>
        <taxon>Bacillati</taxon>
        <taxon>Actinomycetota</taxon>
        <taxon>Actinomycetes</taxon>
        <taxon>Mycobacteriales</taxon>
        <taxon>Mycobacteriaceae</taxon>
        <taxon>Mycobacterium</taxon>
    </lineage>
</organism>
<protein>
    <recommendedName>
        <fullName evidence="2">non-specific serine/threonine protein kinase</fullName>
        <ecNumber evidence="2">2.7.11.1</ecNumber>
    </recommendedName>
</protein>
<dbReference type="Proteomes" id="UP000465866">
    <property type="component" value="Chromosome"/>
</dbReference>
<keyword evidence="9 18" id="KW-0418">Kinase</keyword>
<evidence type="ECO:0000256" key="9">
    <source>
        <dbReference type="ARBA" id="ARBA00022777"/>
    </source>
</evidence>
<dbReference type="EMBL" id="AP022569">
    <property type="protein sequence ID" value="BBX45168.1"/>
    <property type="molecule type" value="Genomic_DNA"/>
</dbReference>
<name>A0A7I7KUP5_9MYCO</name>
<evidence type="ECO:0000256" key="5">
    <source>
        <dbReference type="ARBA" id="ARBA00022553"/>
    </source>
</evidence>
<keyword evidence="10" id="KW-0067">ATP-binding</keyword>
<keyword evidence="6" id="KW-0808">Transferase</keyword>
<evidence type="ECO:0000256" key="1">
    <source>
        <dbReference type="ARBA" id="ARBA00004162"/>
    </source>
</evidence>
<dbReference type="PANTHER" id="PTHR43289">
    <property type="entry name" value="MITOGEN-ACTIVATED PROTEIN KINASE KINASE KINASE 20-RELATED"/>
    <property type="match status" value="1"/>
</dbReference>
<dbReference type="InterPro" id="IPR011009">
    <property type="entry name" value="Kinase-like_dom_sf"/>
</dbReference>
<evidence type="ECO:0000313" key="18">
    <source>
        <dbReference type="EMBL" id="BBX45168.1"/>
    </source>
</evidence>
<dbReference type="Pfam" id="PF00069">
    <property type="entry name" value="Pkinase"/>
    <property type="match status" value="1"/>
</dbReference>
<comment type="catalytic activity">
    <reaction evidence="13">
        <text>L-threonyl-[protein] + ATP = O-phospho-L-threonyl-[protein] + ADP + H(+)</text>
        <dbReference type="Rhea" id="RHEA:46608"/>
        <dbReference type="Rhea" id="RHEA-COMP:11060"/>
        <dbReference type="Rhea" id="RHEA-COMP:11605"/>
        <dbReference type="ChEBI" id="CHEBI:15378"/>
        <dbReference type="ChEBI" id="CHEBI:30013"/>
        <dbReference type="ChEBI" id="CHEBI:30616"/>
        <dbReference type="ChEBI" id="CHEBI:61977"/>
        <dbReference type="ChEBI" id="CHEBI:456216"/>
        <dbReference type="EC" id="2.7.11.1"/>
    </reaction>
</comment>
<dbReference type="PROSITE" id="PS50011">
    <property type="entry name" value="PROTEIN_KINASE_DOM"/>
    <property type="match status" value="1"/>
</dbReference>
<dbReference type="GO" id="GO:0004674">
    <property type="term" value="F:protein serine/threonine kinase activity"/>
    <property type="evidence" value="ECO:0007669"/>
    <property type="project" value="UniProtKB-KW"/>
</dbReference>
<dbReference type="PANTHER" id="PTHR43289:SF34">
    <property type="entry name" value="SERINE_THREONINE-PROTEIN KINASE YBDM-RELATED"/>
    <property type="match status" value="1"/>
</dbReference>
<keyword evidence="12 16" id="KW-0472">Membrane</keyword>
<dbReference type="Gene3D" id="3.30.200.20">
    <property type="entry name" value="Phosphorylase Kinase, domain 1"/>
    <property type="match status" value="1"/>
</dbReference>
<dbReference type="CDD" id="cd14014">
    <property type="entry name" value="STKc_PknB_like"/>
    <property type="match status" value="1"/>
</dbReference>
<evidence type="ECO:0000259" key="17">
    <source>
        <dbReference type="PROSITE" id="PS50011"/>
    </source>
</evidence>
<keyword evidence="3" id="KW-1003">Cell membrane</keyword>
<evidence type="ECO:0000256" key="3">
    <source>
        <dbReference type="ARBA" id="ARBA00022475"/>
    </source>
</evidence>
<dbReference type="KEGG" id="mcoo:MCOO_11830"/>
<dbReference type="GO" id="GO:0005524">
    <property type="term" value="F:ATP binding"/>
    <property type="evidence" value="ECO:0007669"/>
    <property type="project" value="UniProtKB-KW"/>
</dbReference>
<dbReference type="GO" id="GO:0045717">
    <property type="term" value="P:negative regulation of fatty acid biosynthetic process"/>
    <property type="evidence" value="ECO:0007669"/>
    <property type="project" value="UniProtKB-ARBA"/>
</dbReference>
<evidence type="ECO:0000256" key="14">
    <source>
        <dbReference type="ARBA" id="ARBA00048679"/>
    </source>
</evidence>
<evidence type="ECO:0000256" key="12">
    <source>
        <dbReference type="ARBA" id="ARBA00023136"/>
    </source>
</evidence>
<gene>
    <name evidence="18" type="primary">pknL</name>
    <name evidence="18" type="ORF">MCOO_11830</name>
</gene>
<keyword evidence="5" id="KW-0597">Phosphoprotein</keyword>
<proteinExistence type="predicted"/>
<feature type="region of interest" description="Disordered" evidence="15">
    <location>
        <begin position="342"/>
        <end position="385"/>
    </location>
</feature>
<evidence type="ECO:0000256" key="13">
    <source>
        <dbReference type="ARBA" id="ARBA00047899"/>
    </source>
</evidence>
<evidence type="ECO:0000256" key="11">
    <source>
        <dbReference type="ARBA" id="ARBA00022989"/>
    </source>
</evidence>
<feature type="compositionally biased region" description="Polar residues" evidence="15">
    <location>
        <begin position="344"/>
        <end position="354"/>
    </location>
</feature>
<dbReference type="Gene3D" id="1.10.510.10">
    <property type="entry name" value="Transferase(Phosphotransferase) domain 1"/>
    <property type="match status" value="1"/>
</dbReference>
<keyword evidence="19" id="KW-1185">Reference proteome</keyword>
<accession>A0A7I7KUP5</accession>
<dbReference type="PROSITE" id="PS00108">
    <property type="entry name" value="PROTEIN_KINASE_ST"/>
    <property type="match status" value="1"/>
</dbReference>
<evidence type="ECO:0000256" key="8">
    <source>
        <dbReference type="ARBA" id="ARBA00022741"/>
    </source>
</evidence>
<feature type="domain" description="Protein kinase" evidence="17">
    <location>
        <begin position="69"/>
        <end position="337"/>
    </location>
</feature>
<evidence type="ECO:0000256" key="2">
    <source>
        <dbReference type="ARBA" id="ARBA00012513"/>
    </source>
</evidence>
<keyword evidence="4" id="KW-0723">Serine/threonine-protein kinase</keyword>
<keyword evidence="8" id="KW-0547">Nucleotide-binding</keyword>
<dbReference type="InterPro" id="IPR008271">
    <property type="entry name" value="Ser/Thr_kinase_AS"/>
</dbReference>
<keyword evidence="7 16" id="KW-0812">Transmembrane</keyword>
<evidence type="ECO:0000256" key="7">
    <source>
        <dbReference type="ARBA" id="ARBA00022692"/>
    </source>
</evidence>
<reference evidence="18 19" key="1">
    <citation type="journal article" date="2019" name="Emerg. Microbes Infect.">
        <title>Comprehensive subspecies identification of 175 nontuberculous mycobacteria species based on 7547 genomic profiles.</title>
        <authorList>
            <person name="Matsumoto Y."/>
            <person name="Kinjo T."/>
            <person name="Motooka D."/>
            <person name="Nabeya D."/>
            <person name="Jung N."/>
            <person name="Uechi K."/>
            <person name="Horii T."/>
            <person name="Iida T."/>
            <person name="Fujita J."/>
            <person name="Nakamura S."/>
        </authorList>
    </citation>
    <scope>NUCLEOTIDE SEQUENCE [LARGE SCALE GENOMIC DNA]</scope>
    <source>
        <strain evidence="18 19">JCM 12404</strain>
    </source>
</reference>
<sequence>MLVHFGDRYAEQIGNVRQIVGRFVGVQDVVASRNPAHRISVRPGAVPGAAYDGRVADDLPEGALLDGRYRVATKIATGGTSTVYRGLDTRLDRPVALKVMDSRYAGDQQFLTRFQMEARAVARLKDPGLVAVYDQGLDGRHPFLVMELVEGGTLRELLAERGPMPPHAVAAVLGPVLGGLAAAHRAGLVHRDVKPENVLISDEGEVKIVDFGLVRAFAEAGITSTSVILGTAAYLSPEQVRDGNASPRSDVYSTGIVAYELLTGQTPFSGDTALSIAYQRLETDVPRPSTVIDGVPPQFDELVERATARDPADRYADGHDMAAELAAIVKELALPRFRVPAPRNSAQHRSAVQHHSTDRRQPPKHQPTRQLEREPHHGKPVTPGQFAGIDMVEFALERQHARRMMLIWIAIVLSITGMAAGAAWTVGSNLSGLL</sequence>
<feature type="transmembrane region" description="Helical" evidence="16">
    <location>
        <begin position="406"/>
        <end position="426"/>
    </location>
</feature>
<evidence type="ECO:0000256" key="4">
    <source>
        <dbReference type="ARBA" id="ARBA00022527"/>
    </source>
</evidence>
<evidence type="ECO:0000256" key="10">
    <source>
        <dbReference type="ARBA" id="ARBA00022840"/>
    </source>
</evidence>
<evidence type="ECO:0000256" key="16">
    <source>
        <dbReference type="SAM" id="Phobius"/>
    </source>
</evidence>
<dbReference type="InterPro" id="IPR000719">
    <property type="entry name" value="Prot_kinase_dom"/>
</dbReference>
<evidence type="ECO:0000256" key="6">
    <source>
        <dbReference type="ARBA" id="ARBA00022679"/>
    </source>
</evidence>
<dbReference type="SMART" id="SM00220">
    <property type="entry name" value="S_TKc"/>
    <property type="match status" value="1"/>
</dbReference>
<dbReference type="AlphaFoldDB" id="A0A7I7KUP5"/>
<evidence type="ECO:0000256" key="15">
    <source>
        <dbReference type="SAM" id="MobiDB-lite"/>
    </source>
</evidence>
<dbReference type="FunFam" id="3.30.200.20:FF:000035">
    <property type="entry name" value="Serine/threonine protein kinase Stk1"/>
    <property type="match status" value="1"/>
</dbReference>
<dbReference type="GO" id="GO:0005886">
    <property type="term" value="C:plasma membrane"/>
    <property type="evidence" value="ECO:0007669"/>
    <property type="project" value="UniProtKB-SubCell"/>
</dbReference>
<keyword evidence="11 16" id="KW-1133">Transmembrane helix</keyword>